<keyword evidence="1" id="KW-1277">Toxin-antitoxin system</keyword>
<dbReference type="EMBL" id="JASJEU010000022">
    <property type="protein sequence ID" value="MDJ1651501.1"/>
    <property type="molecule type" value="Genomic_DNA"/>
</dbReference>
<dbReference type="PANTHER" id="PTHR40588:SF1">
    <property type="entry name" value="MRNA INTERFERASE TOXIN YAFQ"/>
    <property type="match status" value="1"/>
</dbReference>
<organism evidence="2 3">
    <name type="scientific">Gordonibacter faecis</name>
    <dbReference type="NCBI Taxonomy" id="3047475"/>
    <lineage>
        <taxon>Bacteria</taxon>
        <taxon>Bacillati</taxon>
        <taxon>Actinomycetota</taxon>
        <taxon>Coriobacteriia</taxon>
        <taxon>Eggerthellales</taxon>
        <taxon>Eggerthellaceae</taxon>
        <taxon>Gordonibacter</taxon>
    </lineage>
</organism>
<sequence>MLKPDFTPSFVRDKKRCIKKHWDTAKLDEAMFAVVRSDECPIPDSYNNHALKGGWQGYLELHVDGRKSDWLLVYKLTETTATFVRTGSHDDLFK</sequence>
<dbReference type="Pfam" id="PF15738">
    <property type="entry name" value="YafQ_toxin"/>
    <property type="match status" value="1"/>
</dbReference>
<dbReference type="PANTHER" id="PTHR40588">
    <property type="entry name" value="MRNA INTERFERASE TOXIN YAFQ"/>
    <property type="match status" value="1"/>
</dbReference>
<evidence type="ECO:0000313" key="2">
    <source>
        <dbReference type="EMBL" id="MDJ1651501.1"/>
    </source>
</evidence>
<protein>
    <submittedName>
        <fullName evidence="2">Type II toxin-antitoxin system YafQ family toxin</fullName>
    </submittedName>
</protein>
<comment type="caution">
    <text evidence="2">The sequence shown here is derived from an EMBL/GenBank/DDBJ whole genome shotgun (WGS) entry which is preliminary data.</text>
</comment>
<dbReference type="InterPro" id="IPR004386">
    <property type="entry name" value="Toxin_YafQ-like"/>
</dbReference>
<name>A0ABT7DPM6_9ACTN</name>
<dbReference type="PIRSF" id="PIRSF006156">
    <property type="entry name" value="YafQ"/>
    <property type="match status" value="1"/>
</dbReference>
<dbReference type="InterPro" id="IPR007712">
    <property type="entry name" value="RelE/ParE_toxin"/>
</dbReference>
<dbReference type="Gene3D" id="3.30.2310.20">
    <property type="entry name" value="RelE-like"/>
    <property type="match status" value="1"/>
</dbReference>
<dbReference type="Proteomes" id="UP001232750">
    <property type="component" value="Unassembled WGS sequence"/>
</dbReference>
<evidence type="ECO:0000256" key="1">
    <source>
        <dbReference type="ARBA" id="ARBA00022649"/>
    </source>
</evidence>
<proteinExistence type="predicted"/>
<evidence type="ECO:0000313" key="3">
    <source>
        <dbReference type="Proteomes" id="UP001232750"/>
    </source>
</evidence>
<dbReference type="SUPFAM" id="SSF143011">
    <property type="entry name" value="RelE-like"/>
    <property type="match status" value="1"/>
</dbReference>
<dbReference type="NCBIfam" id="TIGR02385">
    <property type="entry name" value="RelE_StbE"/>
    <property type="match status" value="1"/>
</dbReference>
<accession>A0ABT7DPM6</accession>
<dbReference type="RefSeq" id="WP_283832844.1">
    <property type="nucleotide sequence ID" value="NZ_JASJEU010000022.1"/>
</dbReference>
<keyword evidence="3" id="KW-1185">Reference proteome</keyword>
<gene>
    <name evidence="2" type="ORF">QNJ86_11875</name>
</gene>
<dbReference type="InterPro" id="IPR035093">
    <property type="entry name" value="RelE/ParE_toxin_dom_sf"/>
</dbReference>
<reference evidence="2 3" key="1">
    <citation type="submission" date="2023-05" db="EMBL/GenBank/DDBJ databases">
        <title>Gordonibacter KGMB12511T sp. nov., isolated from faeces of healthy Korean.</title>
        <authorList>
            <person name="Kim H.S."/>
            <person name="Kim J.-S."/>
            <person name="Suh M.K."/>
            <person name="Eom M.K."/>
            <person name="Do H.E."/>
            <person name="Lee J.-S."/>
        </authorList>
    </citation>
    <scope>NUCLEOTIDE SEQUENCE [LARGE SCALE GENOMIC DNA]</scope>
    <source>
        <strain evidence="2 3">KGMB12511</strain>
    </source>
</reference>